<name>A0A1H3GPU6_9ACTN</name>
<dbReference type="OrthoDB" id="3174977at2"/>
<evidence type="ECO:0000313" key="3">
    <source>
        <dbReference type="EMBL" id="SDY05070.1"/>
    </source>
</evidence>
<keyword evidence="1" id="KW-0732">Signal</keyword>
<dbReference type="STRING" id="405436.SAMN05444365_101501"/>
<feature type="domain" description="Beta-lactamase-related" evidence="2">
    <location>
        <begin position="54"/>
        <end position="359"/>
    </location>
</feature>
<evidence type="ECO:0000259" key="2">
    <source>
        <dbReference type="Pfam" id="PF00144"/>
    </source>
</evidence>
<keyword evidence="4" id="KW-1185">Reference proteome</keyword>
<dbReference type="InterPro" id="IPR006311">
    <property type="entry name" value="TAT_signal"/>
</dbReference>
<evidence type="ECO:0000313" key="4">
    <source>
        <dbReference type="Proteomes" id="UP000242415"/>
    </source>
</evidence>
<dbReference type="SUPFAM" id="SSF56601">
    <property type="entry name" value="beta-lactamase/transpeptidase-like"/>
    <property type="match status" value="1"/>
</dbReference>
<dbReference type="Pfam" id="PF00144">
    <property type="entry name" value="Beta-lactamase"/>
    <property type="match status" value="1"/>
</dbReference>
<feature type="chain" id="PRO_5039575627" evidence="1">
    <location>
        <begin position="30"/>
        <end position="394"/>
    </location>
</feature>
<dbReference type="PROSITE" id="PS51318">
    <property type="entry name" value="TAT"/>
    <property type="match status" value="1"/>
</dbReference>
<dbReference type="InterPro" id="IPR001466">
    <property type="entry name" value="Beta-lactam-related"/>
</dbReference>
<dbReference type="PANTHER" id="PTHR46825:SF7">
    <property type="entry name" value="D-ALANYL-D-ALANINE CARBOXYPEPTIDASE"/>
    <property type="match status" value="1"/>
</dbReference>
<protein>
    <submittedName>
        <fullName evidence="3">Alkaline D-peptidase. Serine peptidase. MEROPS family S12</fullName>
    </submittedName>
</protein>
<dbReference type="RefSeq" id="WP_091550841.1">
    <property type="nucleotide sequence ID" value="NZ_FNPH01000001.1"/>
</dbReference>
<proteinExistence type="predicted"/>
<reference evidence="4" key="1">
    <citation type="submission" date="2016-10" db="EMBL/GenBank/DDBJ databases">
        <authorList>
            <person name="Varghese N."/>
            <person name="Submissions S."/>
        </authorList>
    </citation>
    <scope>NUCLEOTIDE SEQUENCE [LARGE SCALE GENOMIC DNA]</scope>
    <source>
        <strain evidence="4">DSM 45245</strain>
    </source>
</reference>
<dbReference type="Gene3D" id="3.40.710.10">
    <property type="entry name" value="DD-peptidase/beta-lactamase superfamily"/>
    <property type="match status" value="1"/>
</dbReference>
<accession>A0A1H3GPU6</accession>
<organism evidence="3 4">
    <name type="scientific">Micromonospora pattaloongensis</name>
    <dbReference type="NCBI Taxonomy" id="405436"/>
    <lineage>
        <taxon>Bacteria</taxon>
        <taxon>Bacillati</taxon>
        <taxon>Actinomycetota</taxon>
        <taxon>Actinomycetes</taxon>
        <taxon>Micromonosporales</taxon>
        <taxon>Micromonosporaceae</taxon>
        <taxon>Micromonospora</taxon>
    </lineage>
</organism>
<dbReference type="Proteomes" id="UP000242415">
    <property type="component" value="Unassembled WGS sequence"/>
</dbReference>
<evidence type="ECO:0000256" key="1">
    <source>
        <dbReference type="SAM" id="SignalP"/>
    </source>
</evidence>
<dbReference type="PANTHER" id="PTHR46825">
    <property type="entry name" value="D-ALANYL-D-ALANINE-CARBOXYPEPTIDASE/ENDOPEPTIDASE AMPH"/>
    <property type="match status" value="1"/>
</dbReference>
<dbReference type="EMBL" id="FNPH01000001">
    <property type="protein sequence ID" value="SDY05070.1"/>
    <property type="molecule type" value="Genomic_DNA"/>
</dbReference>
<sequence>MTTRRLLLRTGVTATVALTAGAVTGTSAAAAPAAHPRRDALQQALDDVVALGASGALAELRDGDGVWRGGSGVAELGHSRPVPTDGRFRVGSVTKTFVATVVLQLVGEGRLGLDDPVERWLPKTLPAGDRITVRHLLQHRSGLYNYTDEVLSRIEDFIRDRYRTYRPRDLVALAADKPLLFEPGTSWSYCNTNYILLGLVIERVTRRAYGDEIARRILRPLRAWRTELPGTDPFIAGPHAHGYLPVERDGGIQPVDITAMNPSVAGAAGEMISTAADLNRFYRALLTGRLLRPAQLRAMTTQLAGPLEYGLGIFRVPLPSGTMLWGHTGGIPGYVTYALTTEDGGAQLAISLNPWGGDPSPALEQLVLTAFSGTAPTTRSATAAVRIPLLDRGW</sequence>
<feature type="signal peptide" evidence="1">
    <location>
        <begin position="1"/>
        <end position="29"/>
    </location>
</feature>
<dbReference type="InterPro" id="IPR050491">
    <property type="entry name" value="AmpC-like"/>
</dbReference>
<gene>
    <name evidence="3" type="ORF">SAMN05444365_101501</name>
</gene>
<dbReference type="AlphaFoldDB" id="A0A1H3GPU6"/>
<dbReference type="InterPro" id="IPR012338">
    <property type="entry name" value="Beta-lactam/transpept-like"/>
</dbReference>